<dbReference type="EMBL" id="CABDVU010000001">
    <property type="protein sequence ID" value="VTN15481.1"/>
    <property type="molecule type" value="Genomic_DNA"/>
</dbReference>
<sequence length="333" mass="38633">MTDFKDVFSAIKDAFISPIKEAIEYRAKSNFFGSLIISWSIWNWKKIIYFIFSDDSVINKIINVTSIDFLSNDFLGLELISKSTIIAPLSFAIFYTLLHPIFTWLLSMIHRKVMDELYHFNVSVEHSRLDLKKTSLSDTMELESLKSIKQSEAELTVAQNKEATTKALYDIEQLIKNATKQTVIIENARRDLTSIESRINAQEKRRDSITEEINILNEKLGPLEKHQGIINDLNEKLSESHDINEKMHEEKRITARLESSNQQDFNMMYNVYEDLLVKCEAASDTLLTVLGKIREEESNNRQISHEIKELINDAYGKVEKTTLPRFTHPNKRH</sequence>
<evidence type="ECO:0000313" key="4">
    <source>
        <dbReference type="Proteomes" id="UP000339249"/>
    </source>
</evidence>
<protein>
    <submittedName>
        <fullName evidence="3">Uncharacterized protein</fullName>
    </submittedName>
</protein>
<feature type="transmembrane region" description="Helical" evidence="2">
    <location>
        <begin position="85"/>
        <end position="106"/>
    </location>
</feature>
<gene>
    <name evidence="3" type="ORF">NCTC9185_07569</name>
</gene>
<dbReference type="Proteomes" id="UP000339249">
    <property type="component" value="Unassembled WGS sequence"/>
</dbReference>
<name>A0A4U9DCD4_RAOTE</name>
<evidence type="ECO:0000256" key="2">
    <source>
        <dbReference type="SAM" id="Phobius"/>
    </source>
</evidence>
<dbReference type="AlphaFoldDB" id="A0A4U9DCD4"/>
<keyword evidence="2" id="KW-1133">Transmembrane helix</keyword>
<proteinExistence type="predicted"/>
<evidence type="ECO:0000313" key="3">
    <source>
        <dbReference type="EMBL" id="VTN15481.1"/>
    </source>
</evidence>
<evidence type="ECO:0000256" key="1">
    <source>
        <dbReference type="SAM" id="Coils"/>
    </source>
</evidence>
<accession>A0A4U9DCD4</accession>
<reference evidence="3 4" key="1">
    <citation type="submission" date="2019-04" db="EMBL/GenBank/DDBJ databases">
        <authorList>
            <consortium name="Pathogen Informatics"/>
        </authorList>
    </citation>
    <scope>NUCLEOTIDE SEQUENCE [LARGE SCALE GENOMIC DNA]</scope>
    <source>
        <strain evidence="3 4">NCTC9185</strain>
    </source>
</reference>
<organism evidence="3 4">
    <name type="scientific">Raoultella terrigena</name>
    <name type="common">Klebsiella terrigena</name>
    <dbReference type="NCBI Taxonomy" id="577"/>
    <lineage>
        <taxon>Bacteria</taxon>
        <taxon>Pseudomonadati</taxon>
        <taxon>Pseudomonadota</taxon>
        <taxon>Gammaproteobacteria</taxon>
        <taxon>Enterobacterales</taxon>
        <taxon>Enterobacteriaceae</taxon>
        <taxon>Klebsiella/Raoultella group</taxon>
        <taxon>Raoultella</taxon>
    </lineage>
</organism>
<keyword evidence="2" id="KW-0812">Transmembrane</keyword>
<keyword evidence="2" id="KW-0472">Membrane</keyword>
<keyword evidence="1" id="KW-0175">Coiled coil</keyword>
<feature type="coiled-coil region" evidence="1">
    <location>
        <begin position="185"/>
        <end position="250"/>
    </location>
</feature>